<evidence type="ECO:0000313" key="10">
    <source>
        <dbReference type="EMBL" id="MUB63754.1"/>
    </source>
</evidence>
<keyword evidence="6" id="KW-0067">ATP-binding</keyword>
<sequence length="234" mass="26409">MECIELDHIGQFNRQYREEIKTLRTNIGFLSAAFTMIMFTSTAPNEGKTSTAFQLAVSLAEAGKKILFIDTDIRKSVLVHKLNLSKKINGLSQALSGQIEPNEIIYKTSKENLSIIFSGPYAPNASELLDNDVCRQLMADLKDKSKYSFDYIIVDTPPLGNVIDAAIVSKYCDGAVLVVEADRISSRWVRRARQQLEKTGIRILGVVLNKVNPEKGSYYYEKYGNYYNKYAGYY</sequence>
<dbReference type="InterPro" id="IPR005702">
    <property type="entry name" value="Wzc-like_C"/>
</dbReference>
<comment type="catalytic activity">
    <reaction evidence="8">
        <text>L-tyrosyl-[protein] + ATP = O-phospho-L-tyrosyl-[protein] + ADP + H(+)</text>
        <dbReference type="Rhea" id="RHEA:10596"/>
        <dbReference type="Rhea" id="RHEA-COMP:10136"/>
        <dbReference type="Rhea" id="RHEA-COMP:20101"/>
        <dbReference type="ChEBI" id="CHEBI:15378"/>
        <dbReference type="ChEBI" id="CHEBI:30616"/>
        <dbReference type="ChEBI" id="CHEBI:46858"/>
        <dbReference type="ChEBI" id="CHEBI:61978"/>
        <dbReference type="ChEBI" id="CHEBI:456216"/>
        <dbReference type="EC" id="2.7.10.2"/>
    </reaction>
</comment>
<dbReference type="RefSeq" id="WP_022030775.1">
    <property type="nucleotide sequence ID" value="NZ_CZAZ01000045.1"/>
</dbReference>
<name>A0AAW9WEV8_9FIRM</name>
<evidence type="ECO:0000313" key="11">
    <source>
        <dbReference type="Proteomes" id="UP000434223"/>
    </source>
</evidence>
<keyword evidence="5" id="KW-0418">Kinase</keyword>
<feature type="domain" description="AAA" evidence="9">
    <location>
        <begin position="47"/>
        <end position="168"/>
    </location>
</feature>
<evidence type="ECO:0000256" key="7">
    <source>
        <dbReference type="ARBA" id="ARBA00023137"/>
    </source>
</evidence>
<dbReference type="InterPro" id="IPR050445">
    <property type="entry name" value="Bact_polysacc_biosynth/exp"/>
</dbReference>
<dbReference type="Proteomes" id="UP000434223">
    <property type="component" value="Unassembled WGS sequence"/>
</dbReference>
<dbReference type="Pfam" id="PF13614">
    <property type="entry name" value="AAA_31"/>
    <property type="match status" value="1"/>
</dbReference>
<dbReference type="GO" id="GO:0005524">
    <property type="term" value="F:ATP binding"/>
    <property type="evidence" value="ECO:0007669"/>
    <property type="project" value="UniProtKB-KW"/>
</dbReference>
<dbReference type="InterPro" id="IPR025669">
    <property type="entry name" value="AAA_dom"/>
</dbReference>
<evidence type="ECO:0000256" key="4">
    <source>
        <dbReference type="ARBA" id="ARBA00022741"/>
    </source>
</evidence>
<dbReference type="AlphaFoldDB" id="A0AAW9WEV8"/>
<keyword evidence="3 10" id="KW-0808">Transferase</keyword>
<dbReference type="GO" id="GO:0004715">
    <property type="term" value="F:non-membrane spanning protein tyrosine kinase activity"/>
    <property type="evidence" value="ECO:0007669"/>
    <property type="project" value="UniProtKB-EC"/>
</dbReference>
<dbReference type="EC" id="2.7.10.2" evidence="2"/>
<dbReference type="NCBIfam" id="TIGR01007">
    <property type="entry name" value="eps_fam"/>
    <property type="match status" value="1"/>
</dbReference>
<dbReference type="PANTHER" id="PTHR32309">
    <property type="entry name" value="TYROSINE-PROTEIN KINASE"/>
    <property type="match status" value="1"/>
</dbReference>
<proteinExistence type="inferred from homology"/>
<gene>
    <name evidence="10" type="ORF">GNE07_11880</name>
</gene>
<keyword evidence="7" id="KW-0829">Tyrosine-protein kinase</keyword>
<comment type="similarity">
    <text evidence="1">Belongs to the CpsD/CapB family.</text>
</comment>
<dbReference type="PANTHER" id="PTHR32309:SF13">
    <property type="entry name" value="FERRIC ENTEROBACTIN TRANSPORT PROTEIN FEPE"/>
    <property type="match status" value="1"/>
</dbReference>
<dbReference type="SUPFAM" id="SSF52540">
    <property type="entry name" value="P-loop containing nucleoside triphosphate hydrolases"/>
    <property type="match status" value="1"/>
</dbReference>
<evidence type="ECO:0000256" key="2">
    <source>
        <dbReference type="ARBA" id="ARBA00011903"/>
    </source>
</evidence>
<keyword evidence="4" id="KW-0547">Nucleotide-binding</keyword>
<protein>
    <recommendedName>
        <fullName evidence="2">non-specific protein-tyrosine kinase</fullName>
        <ecNumber evidence="2">2.7.10.2</ecNumber>
    </recommendedName>
</protein>
<evidence type="ECO:0000256" key="5">
    <source>
        <dbReference type="ARBA" id="ARBA00022777"/>
    </source>
</evidence>
<evidence type="ECO:0000256" key="6">
    <source>
        <dbReference type="ARBA" id="ARBA00022840"/>
    </source>
</evidence>
<organism evidence="10 11">
    <name type="scientific">Hungatella hathewayi</name>
    <dbReference type="NCBI Taxonomy" id="154046"/>
    <lineage>
        <taxon>Bacteria</taxon>
        <taxon>Bacillati</taxon>
        <taxon>Bacillota</taxon>
        <taxon>Clostridia</taxon>
        <taxon>Lachnospirales</taxon>
        <taxon>Lachnospiraceae</taxon>
        <taxon>Hungatella</taxon>
    </lineage>
</organism>
<evidence type="ECO:0000256" key="1">
    <source>
        <dbReference type="ARBA" id="ARBA00007316"/>
    </source>
</evidence>
<dbReference type="CDD" id="cd05387">
    <property type="entry name" value="BY-kinase"/>
    <property type="match status" value="1"/>
</dbReference>
<evidence type="ECO:0000259" key="9">
    <source>
        <dbReference type="Pfam" id="PF13614"/>
    </source>
</evidence>
<dbReference type="Gene3D" id="3.40.50.300">
    <property type="entry name" value="P-loop containing nucleotide triphosphate hydrolases"/>
    <property type="match status" value="1"/>
</dbReference>
<evidence type="ECO:0000256" key="8">
    <source>
        <dbReference type="ARBA" id="ARBA00051245"/>
    </source>
</evidence>
<accession>A0AAW9WEV8</accession>
<dbReference type="InterPro" id="IPR027417">
    <property type="entry name" value="P-loop_NTPase"/>
</dbReference>
<dbReference type="GO" id="GO:0005886">
    <property type="term" value="C:plasma membrane"/>
    <property type="evidence" value="ECO:0007669"/>
    <property type="project" value="TreeGrafter"/>
</dbReference>
<reference evidence="10 11" key="1">
    <citation type="submission" date="2019-09" db="EMBL/GenBank/DDBJ databases">
        <title>Draft genome sequencing of Hungatella hathewayi 123Y-2.</title>
        <authorList>
            <person name="Lv Q."/>
            <person name="Li S."/>
        </authorList>
    </citation>
    <scope>NUCLEOTIDE SEQUENCE [LARGE SCALE GENOMIC DNA]</scope>
    <source>
        <strain evidence="10 11">123Y-2</strain>
    </source>
</reference>
<dbReference type="EMBL" id="WNME01000006">
    <property type="protein sequence ID" value="MUB63754.1"/>
    <property type="molecule type" value="Genomic_DNA"/>
</dbReference>
<evidence type="ECO:0000256" key="3">
    <source>
        <dbReference type="ARBA" id="ARBA00022679"/>
    </source>
</evidence>
<comment type="caution">
    <text evidence="10">The sequence shown here is derived from an EMBL/GenBank/DDBJ whole genome shotgun (WGS) entry which is preliminary data.</text>
</comment>